<dbReference type="PANTHER" id="PTHR46796">
    <property type="entry name" value="HTH-TYPE TRANSCRIPTIONAL ACTIVATOR RHAS-RELATED"/>
    <property type="match status" value="1"/>
</dbReference>
<dbReference type="InterPro" id="IPR009057">
    <property type="entry name" value="Homeodomain-like_sf"/>
</dbReference>
<dbReference type="PROSITE" id="PS01124">
    <property type="entry name" value="HTH_ARAC_FAMILY_2"/>
    <property type="match status" value="1"/>
</dbReference>
<feature type="domain" description="HTH araC/xylS-type" evidence="5">
    <location>
        <begin position="37"/>
        <end position="135"/>
    </location>
</feature>
<sequence length="162" mass="18057">MHAVPHPPSRCSPVPACDPLPHGDAHATGGLDPRAFERVNRFIGDHLGERFSLAELAATACISRFHFARLFRQRTGTSPMAYVMRLRVERAKVLLAEGDRCIATTAADLGFFDQSHFTRTFRRATGVPPRAFSRLKRHGTSRSEPRLPDCVPSCTPRRAHDE</sequence>
<dbReference type="InterPro" id="IPR018062">
    <property type="entry name" value="HTH_AraC-typ_CS"/>
</dbReference>
<reference evidence="6 7" key="1">
    <citation type="submission" date="2019-06" db="EMBL/GenBank/DDBJ databases">
        <title>Lysobacter alkalisoli sp. nov. isolated from saline soil.</title>
        <authorList>
            <person name="Sun J.-Q."/>
            <person name="Xu L."/>
        </authorList>
    </citation>
    <scope>NUCLEOTIDE SEQUENCE [LARGE SCALE GENOMIC DNA]</scope>
    <source>
        <strain evidence="6 7">JCM 31130</strain>
    </source>
</reference>
<keyword evidence="7" id="KW-1185">Reference proteome</keyword>
<comment type="caution">
    <text evidence="6">The sequence shown here is derived from an EMBL/GenBank/DDBJ whole genome shotgun (WGS) entry which is preliminary data.</text>
</comment>
<keyword evidence="1" id="KW-0805">Transcription regulation</keyword>
<evidence type="ECO:0000313" key="6">
    <source>
        <dbReference type="EMBL" id="TQD46333.1"/>
    </source>
</evidence>
<dbReference type="AlphaFoldDB" id="A0A508ABM9"/>
<keyword evidence="3" id="KW-0804">Transcription</keyword>
<evidence type="ECO:0000256" key="4">
    <source>
        <dbReference type="SAM" id="MobiDB-lite"/>
    </source>
</evidence>
<dbReference type="InterPro" id="IPR050204">
    <property type="entry name" value="AraC_XylS_family_regulators"/>
</dbReference>
<feature type="region of interest" description="Disordered" evidence="4">
    <location>
        <begin position="134"/>
        <end position="162"/>
    </location>
</feature>
<name>A0A508ABM9_9GAMM</name>
<dbReference type="InterPro" id="IPR018060">
    <property type="entry name" value="HTH_AraC"/>
</dbReference>
<protein>
    <submittedName>
        <fullName evidence="6">Helix-turn-helix transcriptional regulator</fullName>
    </submittedName>
</protein>
<evidence type="ECO:0000259" key="5">
    <source>
        <dbReference type="PROSITE" id="PS01124"/>
    </source>
</evidence>
<dbReference type="SUPFAM" id="SSF46689">
    <property type="entry name" value="Homeodomain-like"/>
    <property type="match status" value="2"/>
</dbReference>
<dbReference type="PANTHER" id="PTHR46796:SF6">
    <property type="entry name" value="ARAC SUBFAMILY"/>
    <property type="match status" value="1"/>
</dbReference>
<evidence type="ECO:0000313" key="7">
    <source>
        <dbReference type="Proteomes" id="UP000318212"/>
    </source>
</evidence>
<dbReference type="SMART" id="SM00342">
    <property type="entry name" value="HTH_ARAC"/>
    <property type="match status" value="1"/>
</dbReference>
<dbReference type="OrthoDB" id="110167at2"/>
<gene>
    <name evidence="6" type="ORF">FKV25_06700</name>
</gene>
<evidence type="ECO:0000256" key="3">
    <source>
        <dbReference type="ARBA" id="ARBA00023163"/>
    </source>
</evidence>
<dbReference type="PROSITE" id="PS00041">
    <property type="entry name" value="HTH_ARAC_FAMILY_1"/>
    <property type="match status" value="1"/>
</dbReference>
<keyword evidence="2" id="KW-0238">DNA-binding</keyword>
<dbReference type="Proteomes" id="UP000318212">
    <property type="component" value="Unassembled WGS sequence"/>
</dbReference>
<evidence type="ECO:0000256" key="2">
    <source>
        <dbReference type="ARBA" id="ARBA00023125"/>
    </source>
</evidence>
<dbReference type="Pfam" id="PF12833">
    <property type="entry name" value="HTH_18"/>
    <property type="match status" value="1"/>
</dbReference>
<dbReference type="EMBL" id="VICE01000066">
    <property type="protein sequence ID" value="TQD46333.1"/>
    <property type="molecule type" value="Genomic_DNA"/>
</dbReference>
<dbReference type="GO" id="GO:0043565">
    <property type="term" value="F:sequence-specific DNA binding"/>
    <property type="evidence" value="ECO:0007669"/>
    <property type="project" value="InterPro"/>
</dbReference>
<organism evidence="6 7">
    <name type="scientific">Marilutibacter aestuarii</name>
    <dbReference type="NCBI Taxonomy" id="1706195"/>
    <lineage>
        <taxon>Bacteria</taxon>
        <taxon>Pseudomonadati</taxon>
        <taxon>Pseudomonadota</taxon>
        <taxon>Gammaproteobacteria</taxon>
        <taxon>Lysobacterales</taxon>
        <taxon>Lysobacteraceae</taxon>
        <taxon>Marilutibacter</taxon>
    </lineage>
</organism>
<dbReference type="GO" id="GO:0003700">
    <property type="term" value="F:DNA-binding transcription factor activity"/>
    <property type="evidence" value="ECO:0007669"/>
    <property type="project" value="InterPro"/>
</dbReference>
<dbReference type="Gene3D" id="1.10.10.60">
    <property type="entry name" value="Homeodomain-like"/>
    <property type="match status" value="1"/>
</dbReference>
<accession>A0A508ABM9</accession>
<evidence type="ECO:0000256" key="1">
    <source>
        <dbReference type="ARBA" id="ARBA00023015"/>
    </source>
</evidence>
<proteinExistence type="predicted"/>